<dbReference type="PRINTS" id="PR00111">
    <property type="entry name" value="ABHYDROLASE"/>
</dbReference>
<evidence type="ECO:0000256" key="3">
    <source>
        <dbReference type="ARBA" id="ARBA00010088"/>
    </source>
</evidence>
<evidence type="ECO:0000256" key="4">
    <source>
        <dbReference type="ARBA" id="ARBA00022438"/>
    </source>
</evidence>
<organism evidence="13">
    <name type="scientific">Propionibacterium freudenreichii subsp. freudenreichii</name>
    <dbReference type="NCBI Taxonomy" id="66712"/>
    <lineage>
        <taxon>Bacteria</taxon>
        <taxon>Bacillati</taxon>
        <taxon>Actinomycetota</taxon>
        <taxon>Actinomycetes</taxon>
        <taxon>Propionibacteriales</taxon>
        <taxon>Propionibacteriaceae</taxon>
        <taxon>Propionibacterium</taxon>
    </lineage>
</organism>
<evidence type="ECO:0000256" key="6">
    <source>
        <dbReference type="ARBA" id="ARBA00022670"/>
    </source>
</evidence>
<gene>
    <name evidence="13" type="primary">pip2</name>
    <name evidence="13" type="ORF">PFCIRM138_12250</name>
</gene>
<feature type="active site" evidence="9">
    <location>
        <position position="303"/>
    </location>
</feature>
<evidence type="ECO:0000259" key="12">
    <source>
        <dbReference type="Pfam" id="PF00561"/>
    </source>
</evidence>
<evidence type="ECO:0000256" key="1">
    <source>
        <dbReference type="ARBA" id="ARBA00001585"/>
    </source>
</evidence>
<reference evidence="13" key="1">
    <citation type="submission" date="2014-08" db="EMBL/GenBank/DDBJ databases">
        <authorList>
            <person name="Falentin Helene"/>
        </authorList>
    </citation>
    <scope>NUCLEOTIDE SEQUENCE</scope>
</reference>
<evidence type="ECO:0000256" key="7">
    <source>
        <dbReference type="ARBA" id="ARBA00022801"/>
    </source>
</evidence>
<feature type="compositionally biased region" description="Polar residues" evidence="11">
    <location>
        <begin position="1"/>
        <end position="11"/>
    </location>
</feature>
<accession>A0A068VNY1</accession>
<dbReference type="EC" id="3.4.11.5" evidence="8 10"/>
<dbReference type="KEGG" id="pfre:RM25_0839"/>
<dbReference type="EMBL" id="LM676427">
    <property type="protein sequence ID" value="CEP27165.1"/>
    <property type="molecule type" value="Genomic_DNA"/>
</dbReference>
<feature type="region of interest" description="Disordered" evidence="11">
    <location>
        <begin position="1"/>
        <end position="26"/>
    </location>
</feature>
<evidence type="ECO:0000256" key="8">
    <source>
        <dbReference type="PIRNR" id="PIRNR006431"/>
    </source>
</evidence>
<proteinExistence type="inferred from homology"/>
<evidence type="ECO:0000256" key="2">
    <source>
        <dbReference type="ARBA" id="ARBA00004496"/>
    </source>
</evidence>
<keyword evidence="4 8" id="KW-0031">Aminopeptidase</keyword>
<dbReference type="SUPFAM" id="SSF53474">
    <property type="entry name" value="alpha/beta-Hydrolases"/>
    <property type="match status" value="1"/>
</dbReference>
<dbReference type="NCBIfam" id="TIGR01249">
    <property type="entry name" value="pro_imino_pep_1"/>
    <property type="match status" value="1"/>
</dbReference>
<dbReference type="PANTHER" id="PTHR43722:SF1">
    <property type="entry name" value="PROLINE IMINOPEPTIDASE"/>
    <property type="match status" value="1"/>
</dbReference>
<sequence length="352" mass="39038">MSSPQRSTLSPVASGADHDVTAGAVVRPQRVRYPDIEPYDERMLDVGDGQSLHVEQSGNPDGIPVVFVHGGPGGGIGRDYRGFFDPELFRIIGFDQRGCGLSTPHVSQLHDAAQMASNTTAHLVGDMERLRTELGIELWGVFGGSWGSTLSLAYAEQFPERVNWLVLRGIFTLRRSELDWYYNGGASMVYPEHWQHFLAPLRRAGFDLDGDNIVGYHRLLWSEDHELARAAGLAWTRWEAATSSLLYSAEHVEESSDPDAALAFARIENHYFAHHGFLRENQLIEQAGRLGDIDGVIVQGRYDMCCPAATSHELHKAWPRADYRVVMAGHSAFEPNITSELVLATDRLAARG</sequence>
<evidence type="ECO:0000313" key="13">
    <source>
        <dbReference type="EMBL" id="CEP27165.1"/>
    </source>
</evidence>
<keyword evidence="5 8" id="KW-0963">Cytoplasm</keyword>
<protein>
    <recommendedName>
        <fullName evidence="8 10">Proline iminopeptidase</fullName>
        <shortName evidence="8">PIP</shortName>
        <ecNumber evidence="8 10">3.4.11.5</ecNumber>
    </recommendedName>
    <alternativeName>
        <fullName evidence="8">Prolyl aminopeptidase</fullName>
    </alternativeName>
</protein>
<feature type="domain" description="AB hydrolase-1" evidence="12">
    <location>
        <begin position="64"/>
        <end position="334"/>
    </location>
</feature>
<feature type="active site" description="Proton donor" evidence="9">
    <location>
        <position position="330"/>
    </location>
</feature>
<comment type="subcellular location">
    <subcellularLocation>
        <location evidence="2 8">Cytoplasm</location>
    </subcellularLocation>
</comment>
<keyword evidence="7 8" id="KW-0378">Hydrolase</keyword>
<evidence type="ECO:0000256" key="11">
    <source>
        <dbReference type="SAM" id="MobiDB-lite"/>
    </source>
</evidence>
<keyword evidence="6 8" id="KW-0645">Protease</keyword>
<dbReference type="PANTHER" id="PTHR43722">
    <property type="entry name" value="PROLINE IMINOPEPTIDASE"/>
    <property type="match status" value="1"/>
</dbReference>
<dbReference type="InterPro" id="IPR005944">
    <property type="entry name" value="Pro_iminopeptidase"/>
</dbReference>
<dbReference type="PIRSF" id="PIRSF006431">
    <property type="entry name" value="Pept_S33"/>
    <property type="match status" value="1"/>
</dbReference>
<evidence type="ECO:0000256" key="10">
    <source>
        <dbReference type="RuleBase" id="RU003421"/>
    </source>
</evidence>
<comment type="similarity">
    <text evidence="3 8 10">Belongs to the peptidase S33 family.</text>
</comment>
<dbReference type="GO" id="GO:0004177">
    <property type="term" value="F:aminopeptidase activity"/>
    <property type="evidence" value="ECO:0007669"/>
    <property type="project" value="UniProtKB-UniRule"/>
</dbReference>
<name>A0A068VNY1_PROFF</name>
<feature type="active site" description="Nucleophile" evidence="9">
    <location>
        <position position="145"/>
    </location>
</feature>
<dbReference type="InterPro" id="IPR002410">
    <property type="entry name" value="Peptidase_S33"/>
</dbReference>
<dbReference type="GO" id="GO:0006508">
    <property type="term" value="P:proteolysis"/>
    <property type="evidence" value="ECO:0007669"/>
    <property type="project" value="UniProtKB-KW"/>
</dbReference>
<dbReference type="PATRIC" id="fig|66712.6.peg.867"/>
<dbReference type="AlphaFoldDB" id="A0A068VNY1"/>
<dbReference type="PRINTS" id="PR00793">
    <property type="entry name" value="PROAMNOPTASE"/>
</dbReference>
<comment type="catalytic activity">
    <reaction evidence="1 8 10">
        <text>Release of N-terminal proline from a peptide.</text>
        <dbReference type="EC" id="3.4.11.5"/>
    </reaction>
</comment>
<evidence type="ECO:0000256" key="9">
    <source>
        <dbReference type="PIRSR" id="PIRSR006431-1"/>
    </source>
</evidence>
<dbReference type="InterPro" id="IPR000073">
    <property type="entry name" value="AB_hydrolase_1"/>
</dbReference>
<dbReference type="InterPro" id="IPR029058">
    <property type="entry name" value="AB_hydrolase_fold"/>
</dbReference>
<evidence type="ECO:0000256" key="5">
    <source>
        <dbReference type="ARBA" id="ARBA00022490"/>
    </source>
</evidence>
<dbReference type="Pfam" id="PF00561">
    <property type="entry name" value="Abhydrolase_1"/>
    <property type="match status" value="1"/>
</dbReference>
<dbReference type="GO" id="GO:0005737">
    <property type="term" value="C:cytoplasm"/>
    <property type="evidence" value="ECO:0007669"/>
    <property type="project" value="UniProtKB-SubCell"/>
</dbReference>
<dbReference type="Gene3D" id="3.40.50.1820">
    <property type="entry name" value="alpha/beta hydrolase"/>
    <property type="match status" value="1"/>
</dbReference>